<evidence type="ECO:0000313" key="2">
    <source>
        <dbReference type="EMBL" id="KAK2150208.1"/>
    </source>
</evidence>
<feature type="chain" id="PRO_5042199047" description="Secreted protein" evidence="1">
    <location>
        <begin position="25"/>
        <end position="205"/>
    </location>
</feature>
<accession>A0AAD9JCK0</accession>
<evidence type="ECO:0008006" key="4">
    <source>
        <dbReference type="Google" id="ProtNLM"/>
    </source>
</evidence>
<evidence type="ECO:0000313" key="3">
    <source>
        <dbReference type="Proteomes" id="UP001208570"/>
    </source>
</evidence>
<sequence>MIGLGMLVLPTPLALIIFKDVVRSMVYKSDMKSCDITETHQWPNKSYQVIICNVTNRMRTVYGTGVVCQLSLSRTWHDLFSRHTLINGSTNPISCSISQIAHLQGQAFQVKNGVGSQISHVYTQFTHLHINMNVLGRDGHLHGRTGSAVGHRSIAHGFKPRPGSVRRMFHFSLHLITFGGRSAPLVHKSDCKKSNIWVEMRTLYK</sequence>
<proteinExistence type="predicted"/>
<organism evidence="2 3">
    <name type="scientific">Paralvinella palmiformis</name>
    <dbReference type="NCBI Taxonomy" id="53620"/>
    <lineage>
        <taxon>Eukaryota</taxon>
        <taxon>Metazoa</taxon>
        <taxon>Spiralia</taxon>
        <taxon>Lophotrochozoa</taxon>
        <taxon>Annelida</taxon>
        <taxon>Polychaeta</taxon>
        <taxon>Sedentaria</taxon>
        <taxon>Canalipalpata</taxon>
        <taxon>Terebellida</taxon>
        <taxon>Terebelliformia</taxon>
        <taxon>Alvinellidae</taxon>
        <taxon>Paralvinella</taxon>
    </lineage>
</organism>
<dbReference type="AlphaFoldDB" id="A0AAD9JCK0"/>
<comment type="caution">
    <text evidence="2">The sequence shown here is derived from an EMBL/GenBank/DDBJ whole genome shotgun (WGS) entry which is preliminary data.</text>
</comment>
<dbReference type="Proteomes" id="UP001208570">
    <property type="component" value="Unassembled WGS sequence"/>
</dbReference>
<gene>
    <name evidence="2" type="ORF">LSH36_418g01028</name>
</gene>
<feature type="signal peptide" evidence="1">
    <location>
        <begin position="1"/>
        <end position="24"/>
    </location>
</feature>
<name>A0AAD9JCK0_9ANNE</name>
<keyword evidence="1" id="KW-0732">Signal</keyword>
<reference evidence="2" key="1">
    <citation type="journal article" date="2023" name="Mol. Biol. Evol.">
        <title>Third-Generation Sequencing Reveals the Adaptive Role of the Epigenome in Three Deep-Sea Polychaetes.</title>
        <authorList>
            <person name="Perez M."/>
            <person name="Aroh O."/>
            <person name="Sun Y."/>
            <person name="Lan Y."/>
            <person name="Juniper S.K."/>
            <person name="Young C.R."/>
            <person name="Angers B."/>
            <person name="Qian P.Y."/>
        </authorList>
    </citation>
    <scope>NUCLEOTIDE SEQUENCE</scope>
    <source>
        <strain evidence="2">P08H-3</strain>
    </source>
</reference>
<evidence type="ECO:0000256" key="1">
    <source>
        <dbReference type="SAM" id="SignalP"/>
    </source>
</evidence>
<dbReference type="EMBL" id="JAODUP010000418">
    <property type="protein sequence ID" value="KAK2150208.1"/>
    <property type="molecule type" value="Genomic_DNA"/>
</dbReference>
<keyword evidence="3" id="KW-1185">Reference proteome</keyword>
<protein>
    <recommendedName>
        <fullName evidence="4">Secreted protein</fullName>
    </recommendedName>
</protein>